<evidence type="ECO:0000256" key="11">
    <source>
        <dbReference type="SAM" id="Phobius"/>
    </source>
</evidence>
<dbReference type="PROSITE" id="PS51846">
    <property type="entry name" value="CNNM"/>
    <property type="match status" value="1"/>
</dbReference>
<comment type="caution">
    <text evidence="14">The sequence shown here is derived from an EMBL/GenBank/DDBJ whole genome shotgun (WGS) entry which is preliminary data.</text>
</comment>
<dbReference type="GO" id="GO:0005886">
    <property type="term" value="C:plasma membrane"/>
    <property type="evidence" value="ECO:0007669"/>
    <property type="project" value="UniProtKB-SubCell"/>
</dbReference>
<keyword evidence="3" id="KW-1003">Cell membrane</keyword>
<dbReference type="PROSITE" id="PS51371">
    <property type="entry name" value="CBS"/>
    <property type="match status" value="2"/>
</dbReference>
<dbReference type="SMART" id="SM01091">
    <property type="entry name" value="CorC_HlyC"/>
    <property type="match status" value="1"/>
</dbReference>
<evidence type="ECO:0000256" key="10">
    <source>
        <dbReference type="PROSITE-ProRule" id="PRU01193"/>
    </source>
</evidence>
<dbReference type="InterPro" id="IPR016169">
    <property type="entry name" value="FAD-bd_PCMH_sub2"/>
</dbReference>
<dbReference type="FunFam" id="3.10.580.10:FF:000002">
    <property type="entry name" value="Magnesium/cobalt efflux protein CorC"/>
    <property type="match status" value="1"/>
</dbReference>
<dbReference type="InterPro" id="IPR000644">
    <property type="entry name" value="CBS_dom"/>
</dbReference>
<name>A0A2S7WQ65_9FLAO</name>
<evidence type="ECO:0000259" key="12">
    <source>
        <dbReference type="PROSITE" id="PS51371"/>
    </source>
</evidence>
<dbReference type="InterPro" id="IPR046342">
    <property type="entry name" value="CBS_dom_sf"/>
</dbReference>
<organism evidence="14 15">
    <name type="scientific">Polaribacter porphyrae</name>
    <dbReference type="NCBI Taxonomy" id="1137780"/>
    <lineage>
        <taxon>Bacteria</taxon>
        <taxon>Pseudomonadati</taxon>
        <taxon>Bacteroidota</taxon>
        <taxon>Flavobacteriia</taxon>
        <taxon>Flavobacteriales</taxon>
        <taxon>Flavobacteriaceae</taxon>
    </lineage>
</organism>
<dbReference type="InterPro" id="IPR036318">
    <property type="entry name" value="FAD-bd_PCMH-like_sf"/>
</dbReference>
<proteinExistence type="inferred from homology"/>
<feature type="domain" description="CBS" evidence="12">
    <location>
        <begin position="230"/>
        <end position="292"/>
    </location>
</feature>
<keyword evidence="4 10" id="KW-0812">Transmembrane</keyword>
<evidence type="ECO:0000313" key="14">
    <source>
        <dbReference type="EMBL" id="PQJ79758.1"/>
    </source>
</evidence>
<comment type="similarity">
    <text evidence="2">Belongs to the UPF0053 family.</text>
</comment>
<feature type="domain" description="CNNM transmembrane" evidence="13">
    <location>
        <begin position="16"/>
        <end position="211"/>
    </location>
</feature>
<feature type="domain" description="CBS" evidence="12">
    <location>
        <begin position="293"/>
        <end position="350"/>
    </location>
</feature>
<dbReference type="SMART" id="SM00116">
    <property type="entry name" value="CBS"/>
    <property type="match status" value="2"/>
</dbReference>
<dbReference type="Pfam" id="PF00571">
    <property type="entry name" value="CBS"/>
    <property type="match status" value="2"/>
</dbReference>
<dbReference type="PANTHER" id="PTHR22777:SF32">
    <property type="entry name" value="UPF0053 INNER MEMBRANE PROTEIN YFJD"/>
    <property type="match status" value="1"/>
</dbReference>
<dbReference type="InterPro" id="IPR019862">
    <property type="entry name" value="Motility-assoc_prot_GldE"/>
</dbReference>
<dbReference type="Pfam" id="PF01595">
    <property type="entry name" value="CNNM"/>
    <property type="match status" value="1"/>
</dbReference>
<feature type="transmembrane region" description="Helical" evidence="11">
    <location>
        <begin position="12"/>
        <end position="37"/>
    </location>
</feature>
<keyword evidence="6 10" id="KW-1133">Transmembrane helix</keyword>
<dbReference type="InterPro" id="IPR044751">
    <property type="entry name" value="Ion_transp-like_CBS"/>
</dbReference>
<dbReference type="SUPFAM" id="SSF54631">
    <property type="entry name" value="CBS-domain pair"/>
    <property type="match status" value="1"/>
</dbReference>
<feature type="transmembrane region" description="Helical" evidence="11">
    <location>
        <begin position="159"/>
        <end position="179"/>
    </location>
</feature>
<dbReference type="SUPFAM" id="SSF56176">
    <property type="entry name" value="FAD-binding/transporter-associated domain-like"/>
    <property type="match status" value="1"/>
</dbReference>
<comment type="subcellular location">
    <subcellularLocation>
        <location evidence="1">Cell membrane</location>
        <topology evidence="1">Multi-pass membrane protein</topology>
    </subcellularLocation>
</comment>
<accession>A0A2S7WQ65</accession>
<evidence type="ECO:0000256" key="9">
    <source>
        <dbReference type="PROSITE-ProRule" id="PRU00703"/>
    </source>
</evidence>
<evidence type="ECO:0000256" key="3">
    <source>
        <dbReference type="ARBA" id="ARBA00022475"/>
    </source>
</evidence>
<evidence type="ECO:0000313" key="15">
    <source>
        <dbReference type="Proteomes" id="UP000238882"/>
    </source>
</evidence>
<feature type="transmembrane region" description="Helical" evidence="11">
    <location>
        <begin position="118"/>
        <end position="138"/>
    </location>
</feature>
<dbReference type="OrthoDB" id="9798188at2"/>
<dbReference type="InterPro" id="IPR005170">
    <property type="entry name" value="Transptr-assoc_dom"/>
</dbReference>
<protein>
    <submittedName>
        <fullName evidence="14">Magnesium/cobalt efflux protein</fullName>
    </submittedName>
</protein>
<keyword evidence="8 10" id="KW-0472">Membrane</keyword>
<evidence type="ECO:0000256" key="5">
    <source>
        <dbReference type="ARBA" id="ARBA00022737"/>
    </source>
</evidence>
<evidence type="ECO:0000256" key="2">
    <source>
        <dbReference type="ARBA" id="ARBA00006337"/>
    </source>
</evidence>
<dbReference type="RefSeq" id="WP_105016354.1">
    <property type="nucleotide sequence ID" value="NZ_MSCN01000001.1"/>
</dbReference>
<gene>
    <name evidence="14" type="ORF">BTO18_11490</name>
</gene>
<dbReference type="CDD" id="cd04590">
    <property type="entry name" value="CBS_pair_CorC_HlyC_assoc"/>
    <property type="match status" value="1"/>
</dbReference>
<dbReference type="NCBIfam" id="TIGR03520">
    <property type="entry name" value="GldE"/>
    <property type="match status" value="1"/>
</dbReference>
<dbReference type="GO" id="GO:0050660">
    <property type="term" value="F:flavin adenine dinucleotide binding"/>
    <property type="evidence" value="ECO:0007669"/>
    <property type="project" value="InterPro"/>
</dbReference>
<dbReference type="InterPro" id="IPR002550">
    <property type="entry name" value="CNNM"/>
</dbReference>
<keyword evidence="7 9" id="KW-0129">CBS domain</keyword>
<dbReference type="EMBL" id="MSCN01000001">
    <property type="protein sequence ID" value="PQJ79758.1"/>
    <property type="molecule type" value="Genomic_DNA"/>
</dbReference>
<evidence type="ECO:0000256" key="7">
    <source>
        <dbReference type="ARBA" id="ARBA00023122"/>
    </source>
</evidence>
<sequence length="443" mass="50272">MDPDPEPLFLILLASIDLLTSINIIGLLILLVCSALISGTEVAFFSLSQTDLNELSKEGKEDNIVVKLLEKPRKLLATILITNNFINILIVLLFASLVEALFGDFNYELNLYFFSVPIRFLIEVILVTFLILLFGEVLPKVYASRNSLRFSILMSKFINFVNILLTPFSLPLIAVTKFIERKLGNKNSNFSVETLSQALELTSEGATTKDEQKILEGIVSFGNTETVQIMKPRIDIFAISDEENYEVVLDKILKNGYSRNPVYKENIDTIIGVLYAKDLLAHLNKKNFKWQSLVREAFFVPENKKLDDLLDDFRARKNHLAIVVDEYGGTSGLVTLEDVIEEIVGDINDEFDDDDLSYSKVDANNYIFEGKTTIKDFCRVFDDEDEAIFEEEKGESETLAGFLLEISGRFPKKGEKINFKKYTFTIEALDKKRIKQVKATRNA</sequence>
<evidence type="ECO:0000256" key="4">
    <source>
        <dbReference type="ARBA" id="ARBA00022692"/>
    </source>
</evidence>
<dbReference type="Pfam" id="PF03471">
    <property type="entry name" value="CorC_HlyC"/>
    <property type="match status" value="1"/>
</dbReference>
<reference evidence="14 15" key="1">
    <citation type="submission" date="2016-12" db="EMBL/GenBank/DDBJ databases">
        <title>Trade-off between light-utilization and light-protection in marine flavobacteria.</title>
        <authorList>
            <person name="Kumagai Y."/>
            <person name="Yoshizawa S."/>
            <person name="Kogure K."/>
            <person name="Iwasaki W."/>
        </authorList>
    </citation>
    <scope>NUCLEOTIDE SEQUENCE [LARGE SCALE GENOMIC DNA]</scope>
    <source>
        <strain evidence="14 15">NBRC 108759</strain>
    </source>
</reference>
<dbReference type="Gene3D" id="3.30.465.10">
    <property type="match status" value="1"/>
</dbReference>
<evidence type="ECO:0000256" key="8">
    <source>
        <dbReference type="ARBA" id="ARBA00023136"/>
    </source>
</evidence>
<dbReference type="Proteomes" id="UP000238882">
    <property type="component" value="Unassembled WGS sequence"/>
</dbReference>
<feature type="transmembrane region" description="Helical" evidence="11">
    <location>
        <begin position="75"/>
        <end position="98"/>
    </location>
</feature>
<keyword evidence="5" id="KW-0677">Repeat</keyword>
<evidence type="ECO:0000256" key="6">
    <source>
        <dbReference type="ARBA" id="ARBA00022989"/>
    </source>
</evidence>
<evidence type="ECO:0000259" key="13">
    <source>
        <dbReference type="PROSITE" id="PS51846"/>
    </source>
</evidence>
<keyword evidence="15" id="KW-1185">Reference proteome</keyword>
<dbReference type="Gene3D" id="3.10.580.10">
    <property type="entry name" value="CBS-domain"/>
    <property type="match status" value="1"/>
</dbReference>
<dbReference type="AlphaFoldDB" id="A0A2S7WQ65"/>
<evidence type="ECO:0000256" key="1">
    <source>
        <dbReference type="ARBA" id="ARBA00004651"/>
    </source>
</evidence>
<dbReference type="PANTHER" id="PTHR22777">
    <property type="entry name" value="HEMOLYSIN-RELATED"/>
    <property type="match status" value="1"/>
</dbReference>